<gene>
    <name evidence="11" type="ORF">HYG86_17420</name>
</gene>
<name>A0A7G9WCL4_ALKCA</name>
<dbReference type="PANTHER" id="PTHR35091">
    <property type="entry name" value="FLAGELLAR PROTEIN FLIL"/>
    <property type="match status" value="1"/>
</dbReference>
<dbReference type="AlphaFoldDB" id="A0A7G9WCL4"/>
<comment type="similarity">
    <text evidence="3 10">Belongs to the FliL family.</text>
</comment>
<proteinExistence type="inferred from homology"/>
<evidence type="ECO:0000256" key="1">
    <source>
        <dbReference type="ARBA" id="ARBA00002254"/>
    </source>
</evidence>
<keyword evidence="11" id="KW-0969">Cilium</keyword>
<comment type="subcellular location">
    <subcellularLocation>
        <location evidence="2">Cell membrane</location>
        <topology evidence="2">Single-pass membrane protein</topology>
    </subcellularLocation>
</comment>
<dbReference type="RefSeq" id="WP_213166818.1">
    <property type="nucleotide sequence ID" value="NZ_CP058559.1"/>
</dbReference>
<dbReference type="KEGG" id="acae:HYG86_17420"/>
<keyword evidence="5 10" id="KW-0145">Chemotaxis</keyword>
<accession>A0A7G9WCL4</accession>
<evidence type="ECO:0000256" key="3">
    <source>
        <dbReference type="ARBA" id="ARBA00008281"/>
    </source>
</evidence>
<keyword evidence="9 10" id="KW-0472">Membrane</keyword>
<dbReference type="EMBL" id="CP058559">
    <property type="protein sequence ID" value="QNO16426.1"/>
    <property type="molecule type" value="Genomic_DNA"/>
</dbReference>
<protein>
    <recommendedName>
        <fullName evidence="10">Flagellar protein FliL</fullName>
    </recommendedName>
</protein>
<dbReference type="GO" id="GO:0071978">
    <property type="term" value="P:bacterial-type flagellum-dependent swarming motility"/>
    <property type="evidence" value="ECO:0007669"/>
    <property type="project" value="TreeGrafter"/>
</dbReference>
<evidence type="ECO:0000256" key="8">
    <source>
        <dbReference type="ARBA" id="ARBA00022989"/>
    </source>
</evidence>
<comment type="function">
    <text evidence="1 10">Controls the rotational direction of flagella during chemotaxis.</text>
</comment>
<dbReference type="GO" id="GO:0006935">
    <property type="term" value="P:chemotaxis"/>
    <property type="evidence" value="ECO:0007669"/>
    <property type="project" value="UniProtKB-KW"/>
</dbReference>
<keyword evidence="12" id="KW-1185">Reference proteome</keyword>
<sequence length="151" mass="17172">MEKEYTLFNLSFLIIVGVILIVLSAAISFIIATRVVAPKEVNVDNDKEIVEFTGKTVQLGAFTTDLRDTNRNRIIRVEISVEVDDNKAIAQIEERYIQLQDQILSILRSKTADELKGEEGKKALSEELKVGIEQFLSHKVVNIYFKEFIVQ</sequence>
<evidence type="ECO:0000313" key="11">
    <source>
        <dbReference type="EMBL" id="QNO16426.1"/>
    </source>
</evidence>
<keyword evidence="11" id="KW-0966">Cell projection</keyword>
<reference evidence="11 12" key="1">
    <citation type="submission" date="2020-07" db="EMBL/GenBank/DDBJ databases">
        <title>Alkalicella. sp. LB2 genome.</title>
        <authorList>
            <person name="Postec A."/>
            <person name="Quemeneur M."/>
        </authorList>
    </citation>
    <scope>NUCLEOTIDE SEQUENCE [LARGE SCALE GENOMIC DNA]</scope>
    <source>
        <strain evidence="11 12">LB2</strain>
    </source>
</reference>
<dbReference type="Pfam" id="PF03748">
    <property type="entry name" value="FliL"/>
    <property type="match status" value="1"/>
</dbReference>
<keyword evidence="7 10" id="KW-0283">Flagellar rotation</keyword>
<organism evidence="11 12">
    <name type="scientific">Alkalicella caledoniensis</name>
    <dbReference type="NCBI Taxonomy" id="2731377"/>
    <lineage>
        <taxon>Bacteria</taxon>
        <taxon>Bacillati</taxon>
        <taxon>Bacillota</taxon>
        <taxon>Clostridia</taxon>
        <taxon>Eubacteriales</taxon>
        <taxon>Proteinivoracaceae</taxon>
        <taxon>Alkalicella</taxon>
    </lineage>
</organism>
<evidence type="ECO:0000256" key="7">
    <source>
        <dbReference type="ARBA" id="ARBA00022779"/>
    </source>
</evidence>
<keyword evidence="4 10" id="KW-1003">Cell membrane</keyword>
<evidence type="ECO:0000256" key="9">
    <source>
        <dbReference type="ARBA" id="ARBA00023136"/>
    </source>
</evidence>
<keyword evidence="8 10" id="KW-1133">Transmembrane helix</keyword>
<keyword evidence="6 10" id="KW-0812">Transmembrane</keyword>
<evidence type="ECO:0000256" key="4">
    <source>
        <dbReference type="ARBA" id="ARBA00022475"/>
    </source>
</evidence>
<evidence type="ECO:0000256" key="10">
    <source>
        <dbReference type="RuleBase" id="RU364125"/>
    </source>
</evidence>
<dbReference type="GO" id="GO:0009425">
    <property type="term" value="C:bacterial-type flagellum basal body"/>
    <property type="evidence" value="ECO:0007669"/>
    <property type="project" value="InterPro"/>
</dbReference>
<dbReference type="Proteomes" id="UP000516160">
    <property type="component" value="Chromosome"/>
</dbReference>
<evidence type="ECO:0000256" key="2">
    <source>
        <dbReference type="ARBA" id="ARBA00004162"/>
    </source>
</evidence>
<dbReference type="GO" id="GO:0005886">
    <property type="term" value="C:plasma membrane"/>
    <property type="evidence" value="ECO:0007669"/>
    <property type="project" value="UniProtKB-SubCell"/>
</dbReference>
<evidence type="ECO:0000256" key="6">
    <source>
        <dbReference type="ARBA" id="ARBA00022692"/>
    </source>
</evidence>
<dbReference type="PANTHER" id="PTHR35091:SF2">
    <property type="entry name" value="FLAGELLAR PROTEIN FLIL"/>
    <property type="match status" value="1"/>
</dbReference>
<evidence type="ECO:0000313" key="12">
    <source>
        <dbReference type="Proteomes" id="UP000516160"/>
    </source>
</evidence>
<keyword evidence="11" id="KW-0282">Flagellum</keyword>
<evidence type="ECO:0000256" key="5">
    <source>
        <dbReference type="ARBA" id="ARBA00022500"/>
    </source>
</evidence>
<feature type="transmembrane region" description="Helical" evidence="10">
    <location>
        <begin position="12"/>
        <end position="32"/>
    </location>
</feature>
<dbReference type="InterPro" id="IPR005503">
    <property type="entry name" value="FliL"/>
</dbReference>